<reference evidence="3" key="1">
    <citation type="submission" date="2021-01" db="EMBL/GenBank/DDBJ databases">
        <title>Whole genome shotgun sequence of Virgisporangium aliadipatigenens NBRC 105644.</title>
        <authorList>
            <person name="Komaki H."/>
            <person name="Tamura T."/>
        </authorList>
    </citation>
    <scope>NUCLEOTIDE SEQUENCE</scope>
    <source>
        <strain evidence="3">NBRC 105644</strain>
    </source>
</reference>
<comment type="caution">
    <text evidence="3">The sequence shown here is derived from an EMBL/GenBank/DDBJ whole genome shotgun (WGS) entry which is preliminary data.</text>
</comment>
<evidence type="ECO:0000256" key="2">
    <source>
        <dbReference type="SAM" id="Phobius"/>
    </source>
</evidence>
<protein>
    <submittedName>
        <fullName evidence="3">Uncharacterized protein</fullName>
    </submittedName>
</protein>
<feature type="transmembrane region" description="Helical" evidence="2">
    <location>
        <begin position="39"/>
        <end position="57"/>
    </location>
</feature>
<evidence type="ECO:0000256" key="1">
    <source>
        <dbReference type="SAM" id="MobiDB-lite"/>
    </source>
</evidence>
<evidence type="ECO:0000313" key="4">
    <source>
        <dbReference type="Proteomes" id="UP000619260"/>
    </source>
</evidence>
<keyword evidence="4" id="KW-1185">Reference proteome</keyword>
<accession>A0A8J3YNT0</accession>
<keyword evidence="2" id="KW-0812">Transmembrane</keyword>
<feature type="compositionally biased region" description="Low complexity" evidence="1">
    <location>
        <begin position="164"/>
        <end position="177"/>
    </location>
</feature>
<dbReference type="Proteomes" id="UP000619260">
    <property type="component" value="Unassembled WGS sequence"/>
</dbReference>
<dbReference type="EMBL" id="BOPF01000014">
    <property type="protein sequence ID" value="GIJ47196.1"/>
    <property type="molecule type" value="Genomic_DNA"/>
</dbReference>
<dbReference type="AlphaFoldDB" id="A0A8J3YNT0"/>
<proteinExistence type="predicted"/>
<keyword evidence="2" id="KW-1133">Transmembrane helix</keyword>
<feature type="compositionally biased region" description="Low complexity" evidence="1">
    <location>
        <begin position="289"/>
        <end position="298"/>
    </location>
</feature>
<sequence length="342" mass="33888">MTSTGVGREARAAQPCPPAAHTRDAGSRGAKHTGRWARYALRGLVVAGFAGVAWMFGSAMAQAASPAVSEGMDLGGVTELLAGEGTGRTGFPMSEPPTVGERSVAALRAVGGTRAVPGSSTVVGGFTGFSRDIRAALPVRKAQPAPVPADERHDSGASTVVRAAADRASGARSTGARTIRKDHRATVASGKKSARAKGDRGSAPASVAGRATVEQPSADVGTAVPAVSRTSVERRPAAGGATARRAADSRPASGPTEGNRSHPTGLTGESLPAPSPAPIPAPAGPVMIGTSTTTSGSSWDGAATAVPTSRFATGAMGRESAVPAADVAARPLTALVPTVSPD</sequence>
<evidence type="ECO:0000313" key="3">
    <source>
        <dbReference type="EMBL" id="GIJ47196.1"/>
    </source>
</evidence>
<organism evidence="3 4">
    <name type="scientific">Virgisporangium aliadipatigenens</name>
    <dbReference type="NCBI Taxonomy" id="741659"/>
    <lineage>
        <taxon>Bacteria</taxon>
        <taxon>Bacillati</taxon>
        <taxon>Actinomycetota</taxon>
        <taxon>Actinomycetes</taxon>
        <taxon>Micromonosporales</taxon>
        <taxon>Micromonosporaceae</taxon>
        <taxon>Virgisporangium</taxon>
    </lineage>
</organism>
<feature type="compositionally biased region" description="Pro residues" evidence="1">
    <location>
        <begin position="273"/>
        <end position="283"/>
    </location>
</feature>
<keyword evidence="2" id="KW-0472">Membrane</keyword>
<gene>
    <name evidence="3" type="ORF">Val02_40820</name>
</gene>
<name>A0A8J3YNT0_9ACTN</name>
<feature type="region of interest" description="Disordered" evidence="1">
    <location>
        <begin position="1"/>
        <end position="30"/>
    </location>
</feature>
<feature type="region of interest" description="Disordered" evidence="1">
    <location>
        <begin position="164"/>
        <end position="302"/>
    </location>
</feature>